<feature type="compositionally biased region" description="Basic residues" evidence="3">
    <location>
        <begin position="27"/>
        <end position="39"/>
    </location>
</feature>
<dbReference type="AlphaFoldDB" id="A0A8E1W8F5"/>
<evidence type="ECO:0000259" key="4">
    <source>
        <dbReference type="Pfam" id="PF13649"/>
    </source>
</evidence>
<name>A0A8E1W8F5_9PSEU</name>
<evidence type="ECO:0000256" key="1">
    <source>
        <dbReference type="ARBA" id="ARBA00022603"/>
    </source>
</evidence>
<feature type="region of interest" description="Disordered" evidence="3">
    <location>
        <begin position="1"/>
        <end position="59"/>
    </location>
</feature>
<dbReference type="SUPFAM" id="SSF53335">
    <property type="entry name" value="S-adenosyl-L-methionine-dependent methyltransferases"/>
    <property type="match status" value="1"/>
</dbReference>
<evidence type="ECO:0000256" key="2">
    <source>
        <dbReference type="ARBA" id="ARBA00022679"/>
    </source>
</evidence>
<dbReference type="GO" id="GO:0032259">
    <property type="term" value="P:methylation"/>
    <property type="evidence" value="ECO:0007669"/>
    <property type="project" value="UniProtKB-KW"/>
</dbReference>
<dbReference type="Gene3D" id="3.40.50.150">
    <property type="entry name" value="Vaccinia Virus protein VP39"/>
    <property type="match status" value="1"/>
</dbReference>
<accession>A0A8E1W8F5</accession>
<dbReference type="Proteomes" id="UP000550260">
    <property type="component" value="Unassembled WGS sequence"/>
</dbReference>
<dbReference type="GO" id="GO:0008168">
    <property type="term" value="F:methyltransferase activity"/>
    <property type="evidence" value="ECO:0007669"/>
    <property type="project" value="UniProtKB-KW"/>
</dbReference>
<organism evidence="5 6">
    <name type="scientific">Amycolatopsis echigonensis</name>
    <dbReference type="NCBI Taxonomy" id="2576905"/>
    <lineage>
        <taxon>Bacteria</taxon>
        <taxon>Bacillati</taxon>
        <taxon>Actinomycetota</taxon>
        <taxon>Actinomycetes</taxon>
        <taxon>Pseudonocardiales</taxon>
        <taxon>Pseudonocardiaceae</taxon>
        <taxon>Amycolatopsis</taxon>
    </lineage>
</organism>
<sequence length="267" mass="29519">MGRVPRIPARRRTSRRAASPARTTGSARRKHRAVRRSRCARPFPGPPAPPSSSSRPRQADVNWLTDTRTSYDTVAEDYATFVRDALGKQPYLLAALRLFAEQVSDGPVADLGCGPGQVTAHLNELGVAAYGVDLSPGMIEVARRDYPKLRFEVGSMTDPLPTASLAGIVAWQSVIHLPDDRLPDVLANFRQALRPSGVLQLLFHVGDETRLKTEGYGGHPMKVQVHRRPRERLTNWLRDAGFTVEAELLLNPETPAPQALLTARRRQ</sequence>
<dbReference type="PANTHER" id="PTHR43861:SF1">
    <property type="entry name" value="TRANS-ACONITATE 2-METHYLTRANSFERASE"/>
    <property type="match status" value="1"/>
</dbReference>
<dbReference type="CDD" id="cd02440">
    <property type="entry name" value="AdoMet_MTases"/>
    <property type="match status" value="1"/>
</dbReference>
<feature type="domain" description="Methyltransferase" evidence="4">
    <location>
        <begin position="108"/>
        <end position="197"/>
    </location>
</feature>
<dbReference type="Pfam" id="PF13649">
    <property type="entry name" value="Methyltransf_25"/>
    <property type="match status" value="1"/>
</dbReference>
<comment type="caution">
    <text evidence="5">The sequence shown here is derived from an EMBL/GenBank/DDBJ whole genome shotgun (WGS) entry which is preliminary data.</text>
</comment>
<keyword evidence="1 5" id="KW-0489">Methyltransferase</keyword>
<evidence type="ECO:0000313" key="6">
    <source>
        <dbReference type="Proteomes" id="UP000550260"/>
    </source>
</evidence>
<dbReference type="EMBL" id="JACJHR010000123">
    <property type="protein sequence ID" value="MBB2505807.1"/>
    <property type="molecule type" value="Genomic_DNA"/>
</dbReference>
<reference evidence="5 6" key="1">
    <citation type="submission" date="2020-08" db="EMBL/GenBank/DDBJ databases">
        <title>Amycolatopsis echigonensis JCM 21831.</title>
        <authorList>
            <person name="Tedsree N."/>
            <person name="Kuncharoen N."/>
            <person name="Likhitwitayawuid K."/>
            <person name="Tanasupawat S."/>
        </authorList>
    </citation>
    <scope>NUCLEOTIDE SEQUENCE [LARGE SCALE GENOMIC DNA]</scope>
    <source>
        <strain evidence="5 6">JCM 21831</strain>
    </source>
</reference>
<protein>
    <submittedName>
        <fullName evidence="5">Class I SAM-dependent methyltransferase</fullName>
    </submittedName>
</protein>
<keyword evidence="2" id="KW-0808">Transferase</keyword>
<gene>
    <name evidence="5" type="ORF">H5411_42655</name>
</gene>
<evidence type="ECO:0000313" key="5">
    <source>
        <dbReference type="EMBL" id="MBB2505807.1"/>
    </source>
</evidence>
<evidence type="ECO:0000256" key="3">
    <source>
        <dbReference type="SAM" id="MobiDB-lite"/>
    </source>
</evidence>
<dbReference type="PANTHER" id="PTHR43861">
    <property type="entry name" value="TRANS-ACONITATE 2-METHYLTRANSFERASE-RELATED"/>
    <property type="match status" value="1"/>
</dbReference>
<proteinExistence type="predicted"/>
<dbReference type="InterPro" id="IPR041698">
    <property type="entry name" value="Methyltransf_25"/>
</dbReference>
<dbReference type="InterPro" id="IPR029063">
    <property type="entry name" value="SAM-dependent_MTases_sf"/>
</dbReference>
<feature type="compositionally biased region" description="Low complexity" evidence="3">
    <location>
        <begin position="16"/>
        <end position="26"/>
    </location>
</feature>